<keyword evidence="1" id="KW-0274">FAD</keyword>
<dbReference type="PROSITE" id="PS51387">
    <property type="entry name" value="FAD_PCMH"/>
    <property type="match status" value="1"/>
</dbReference>
<comment type="caution">
    <text evidence="3">The sequence shown here is derived from an EMBL/GenBank/DDBJ whole genome shotgun (WGS) entry which is preliminary data.</text>
</comment>
<reference evidence="4" key="2">
    <citation type="submission" date="2023-07" db="EMBL/GenBank/DDBJ databases">
        <title>Duganella aceri sp. nov., isolated from tree sap.</title>
        <authorList>
            <person name="Kim I.S."/>
        </authorList>
    </citation>
    <scope>NUCLEOTIDE SEQUENCE [LARGE SCALE GENOMIC DNA]</scope>
    <source>
        <strain evidence="4">SAP-35</strain>
    </source>
</reference>
<proteinExistence type="predicted"/>
<dbReference type="Proteomes" id="UP000666369">
    <property type="component" value="Unassembled WGS sequence"/>
</dbReference>
<dbReference type="InterPro" id="IPR016166">
    <property type="entry name" value="FAD-bd_PCMH"/>
</dbReference>
<evidence type="ECO:0000313" key="3">
    <source>
        <dbReference type="EMBL" id="NGZ88051.1"/>
    </source>
</evidence>
<dbReference type="SUPFAM" id="SSF56176">
    <property type="entry name" value="FAD-binding/transporter-associated domain-like"/>
    <property type="match status" value="1"/>
</dbReference>
<dbReference type="PANTHER" id="PTHR43762:SF1">
    <property type="entry name" value="D-ARABINONO-1,4-LACTONE OXIDASE"/>
    <property type="match status" value="1"/>
</dbReference>
<sequence length="437" mass="47827">MAEALITSWGRVLRARHPVLSMAGRHAALPALPEGSPHLLAFGNGRSYGDSCLNIGGSLLAMRQLDRMISFDPATGVLACESGVLLDQILQLAVPQGWFLPVTPGTRFVTVGGAIANDVHGKNHHRNGTFGRHVQCFELLRSSGERLLCSPTEQAGLFAATIGGLGLTGVVSWARLQLQRIASPWIHNETIRFRSLDEFFALCLASDRDYEYTVAWIDCTSGGKQLGRGLFMRGNHAPAAAAPAAHRLRVRRFPFVPPVSLVNRPSLLAFNALYYHRQLGERRHSVEHYTKFFYPLDGMLDWNKMYGPRGFYQYQCVIPLPQGQAATAELLRAIADSGLGSFLAVLKLCGDLPSPGMLSFPRSGVSLALDFPNAGPRLHALFERLDAIVGAAGGRLYPAKDGRMSGAMFRDGYPAWQPFLDHIDPGCSSSFWRRVMA</sequence>
<evidence type="ECO:0000259" key="2">
    <source>
        <dbReference type="PROSITE" id="PS51387"/>
    </source>
</evidence>
<dbReference type="RefSeq" id="WP_166108167.1">
    <property type="nucleotide sequence ID" value="NZ_JAADJT010000016.1"/>
</dbReference>
<dbReference type="InterPro" id="IPR016169">
    <property type="entry name" value="FAD-bd_PCMH_sub2"/>
</dbReference>
<organism evidence="3 4">
    <name type="scientific">Duganella aceris</name>
    <dbReference type="NCBI Taxonomy" id="2703883"/>
    <lineage>
        <taxon>Bacteria</taxon>
        <taxon>Pseudomonadati</taxon>
        <taxon>Pseudomonadota</taxon>
        <taxon>Betaproteobacteria</taxon>
        <taxon>Burkholderiales</taxon>
        <taxon>Oxalobacteraceae</taxon>
        <taxon>Telluria group</taxon>
        <taxon>Duganella</taxon>
    </lineage>
</organism>
<dbReference type="InterPro" id="IPR006094">
    <property type="entry name" value="Oxid_FAD_bind_N"/>
</dbReference>
<dbReference type="Gene3D" id="3.30.465.10">
    <property type="match status" value="1"/>
</dbReference>
<keyword evidence="1" id="KW-0285">Flavoprotein</keyword>
<dbReference type="PANTHER" id="PTHR43762">
    <property type="entry name" value="L-GULONOLACTONE OXIDASE"/>
    <property type="match status" value="1"/>
</dbReference>
<reference evidence="3 4" key="1">
    <citation type="submission" date="2020-01" db="EMBL/GenBank/DDBJ databases">
        <authorList>
            <person name="Lee S.D."/>
        </authorList>
    </citation>
    <scope>NUCLEOTIDE SEQUENCE [LARGE SCALE GENOMIC DNA]</scope>
    <source>
        <strain evidence="3 4">SAP-35</strain>
    </source>
</reference>
<protein>
    <submittedName>
        <fullName evidence="3">FAD-binding oxidoreductase</fullName>
    </submittedName>
</protein>
<dbReference type="Pfam" id="PF01565">
    <property type="entry name" value="FAD_binding_4"/>
    <property type="match status" value="1"/>
</dbReference>
<keyword evidence="4" id="KW-1185">Reference proteome</keyword>
<feature type="domain" description="FAD-binding PCMH-type" evidence="2">
    <location>
        <begin position="13"/>
        <end position="181"/>
    </location>
</feature>
<dbReference type="InterPro" id="IPR036318">
    <property type="entry name" value="FAD-bd_PCMH-like_sf"/>
</dbReference>
<dbReference type="EMBL" id="JAADJT010000016">
    <property type="protein sequence ID" value="NGZ88051.1"/>
    <property type="molecule type" value="Genomic_DNA"/>
</dbReference>
<name>A0ABX0FUB0_9BURK</name>
<gene>
    <name evidence="3" type="ORF">GW587_27800</name>
</gene>
<dbReference type="InterPro" id="IPR010031">
    <property type="entry name" value="FAD_lactone_oxidase-like"/>
</dbReference>
<accession>A0ABX0FUB0</accession>
<evidence type="ECO:0000313" key="4">
    <source>
        <dbReference type="Proteomes" id="UP000666369"/>
    </source>
</evidence>
<evidence type="ECO:0000256" key="1">
    <source>
        <dbReference type="ARBA" id="ARBA00022827"/>
    </source>
</evidence>